<dbReference type="RefSeq" id="WP_184511987.1">
    <property type="nucleotide sequence ID" value="NZ_CP050292.1"/>
</dbReference>
<reference evidence="3" key="1">
    <citation type="journal article" date="2020" name="Mol. Plant Microbe">
        <title>Rhizobial microsymbionts of the narrowly endemic Oxytropis species growing in Kamchatka are characterized by significant genetic diversity and possess a set of genes that are associated with T3SS and T6SS secretion systems and can affect the development of symbiosis.</title>
        <authorList>
            <person name="Safronova V."/>
            <person name="Guro P."/>
            <person name="Sazanova A."/>
            <person name="Kuznetsova I."/>
            <person name="Belimov A."/>
            <person name="Yakubov V."/>
            <person name="Chirak E."/>
            <person name="Afonin A."/>
            <person name="Gogolev Y."/>
            <person name="Andronov E."/>
            <person name="Tikhonovich I."/>
        </authorList>
    </citation>
    <scope>NUCLEOTIDE SEQUENCE [LARGE SCALE GENOMIC DNA]</scope>
    <source>
        <strain evidence="3">581</strain>
    </source>
</reference>
<sequence length="61" mass="6652">MTQQEQIVRIQQNQADVRAFVAEQHKLSQAATFESWKLVTIGVIAGAALFGAGAVFMKLFG</sequence>
<organism evidence="2 3">
    <name type="scientific">Tardiphaga robiniae</name>
    <dbReference type="NCBI Taxonomy" id="943830"/>
    <lineage>
        <taxon>Bacteria</taxon>
        <taxon>Pseudomonadati</taxon>
        <taxon>Pseudomonadota</taxon>
        <taxon>Alphaproteobacteria</taxon>
        <taxon>Hyphomicrobiales</taxon>
        <taxon>Nitrobacteraceae</taxon>
        <taxon>Tardiphaga</taxon>
    </lineage>
</organism>
<name>A0A7G6U2B3_9BRAD</name>
<feature type="transmembrane region" description="Helical" evidence="1">
    <location>
        <begin position="38"/>
        <end position="60"/>
    </location>
</feature>
<keyword evidence="1" id="KW-0812">Transmembrane</keyword>
<accession>A0A7G6U2B3</accession>
<dbReference type="Proteomes" id="UP000515291">
    <property type="component" value="Chromosome"/>
</dbReference>
<protein>
    <submittedName>
        <fullName evidence="2">Uncharacterized protein</fullName>
    </submittedName>
</protein>
<dbReference type="KEGG" id="trb:HB776_19485"/>
<evidence type="ECO:0000313" key="2">
    <source>
        <dbReference type="EMBL" id="QND73145.1"/>
    </source>
</evidence>
<evidence type="ECO:0000313" key="3">
    <source>
        <dbReference type="Proteomes" id="UP000515291"/>
    </source>
</evidence>
<evidence type="ECO:0000256" key="1">
    <source>
        <dbReference type="SAM" id="Phobius"/>
    </source>
</evidence>
<dbReference type="EMBL" id="CP050292">
    <property type="protein sequence ID" value="QND73145.1"/>
    <property type="molecule type" value="Genomic_DNA"/>
</dbReference>
<gene>
    <name evidence="2" type="ORF">HB776_19485</name>
</gene>
<proteinExistence type="predicted"/>
<keyword evidence="1" id="KW-1133">Transmembrane helix</keyword>
<dbReference type="AlphaFoldDB" id="A0A7G6U2B3"/>
<keyword evidence="1" id="KW-0472">Membrane</keyword>